<evidence type="ECO:0000256" key="2">
    <source>
        <dbReference type="SAM" id="Phobius"/>
    </source>
</evidence>
<keyword evidence="2" id="KW-1133">Transmembrane helix</keyword>
<organism evidence="3 4">
    <name type="scientific">Toxocara canis</name>
    <name type="common">Canine roundworm</name>
    <dbReference type="NCBI Taxonomy" id="6265"/>
    <lineage>
        <taxon>Eukaryota</taxon>
        <taxon>Metazoa</taxon>
        <taxon>Ecdysozoa</taxon>
        <taxon>Nematoda</taxon>
        <taxon>Chromadorea</taxon>
        <taxon>Rhabditida</taxon>
        <taxon>Spirurina</taxon>
        <taxon>Ascaridomorpha</taxon>
        <taxon>Ascaridoidea</taxon>
        <taxon>Toxocaridae</taxon>
        <taxon>Toxocara</taxon>
    </lineage>
</organism>
<dbReference type="OMA" id="WQEYWQY"/>
<comment type="caution">
    <text evidence="3">The sequence shown here is derived from an EMBL/GenBank/DDBJ whole genome shotgun (WGS) entry which is preliminary data.</text>
</comment>
<dbReference type="EMBL" id="JPKZ01002887">
    <property type="protein sequence ID" value="KHN74642.1"/>
    <property type="molecule type" value="Genomic_DNA"/>
</dbReference>
<feature type="transmembrane region" description="Helical" evidence="2">
    <location>
        <begin position="329"/>
        <end position="352"/>
    </location>
</feature>
<evidence type="ECO:0000313" key="4">
    <source>
        <dbReference type="Proteomes" id="UP000031036"/>
    </source>
</evidence>
<feature type="region of interest" description="Disordered" evidence="1">
    <location>
        <begin position="27"/>
        <end position="88"/>
    </location>
</feature>
<protein>
    <submittedName>
        <fullName evidence="3">BRICHOS domain-containing protein C09F5.1</fullName>
    </submittedName>
</protein>
<feature type="compositionally biased region" description="Basic and acidic residues" evidence="1">
    <location>
        <begin position="76"/>
        <end position="88"/>
    </location>
</feature>
<accession>A0A0B2UZX0</accession>
<dbReference type="AlphaFoldDB" id="A0A0B2UZX0"/>
<feature type="region of interest" description="Disordered" evidence="1">
    <location>
        <begin position="158"/>
        <end position="180"/>
    </location>
</feature>
<gene>
    <name evidence="3" type="primary">C09F5.1</name>
    <name evidence="3" type="ORF">Tcan_04779</name>
</gene>
<keyword evidence="2" id="KW-0812">Transmembrane</keyword>
<sequence length="596" mass="67157">MDYGPPTRTIEEQEIIEHYVTESRRTVPYSSREGLDRELITETTERRYEERIPYPGYRRTSESFLQQSSSAGAESEAERRYYGTGERDYSRDASFLQTSGMSTSSQQPPPHISSTNATMNRSAGNIDSYGYDVHEVHTSEGGARIVQTHGSGLIQGEGSAIEQRDRSLSEQRTFPDRSMEQRTTLIEERTLEDRRPGITSALKSGSKEVGFLGSVRSTASGIQSRADTRPSVYTVPTPPTAKSESLRHVVADTSLSRKDSYKRMQQGQLDESLDIYVPRSDASLMTGTGRSRSQASQPSASYWETITLFFRKLLSRVENTRCTPRLLCLLLLFLILLLLFFILLGVILNAIFGAYSVRKMVLFPPICEECRQRSPNGVFEQVPSTLYVHYNSPSQAHFELIGNAPFKSNSFTAIDFSTGYIAVADHALTDSQGKHTTCFIMPLDRSAIPSMSALQDALSSSGSEVQSEFGWQEYWQYQAEPIDALSAQRKFTDTIADCVNAKWYMLKHTVYTKDAGCSDCYDFCLPDYGLQRLHKYEDDVTIGIRRLDCFRLYVPEWSKYQVTPDSDGGHWSYPKISLNTQRDASGNWVNWSPTIG</sequence>
<proteinExistence type="predicted"/>
<reference evidence="3 4" key="1">
    <citation type="submission" date="2014-11" db="EMBL/GenBank/DDBJ databases">
        <title>Genetic blueprint of the zoonotic pathogen Toxocara canis.</title>
        <authorList>
            <person name="Zhu X.-Q."/>
            <person name="Korhonen P.K."/>
            <person name="Cai H."/>
            <person name="Young N.D."/>
            <person name="Nejsum P."/>
            <person name="von Samson-Himmelstjerna G."/>
            <person name="Boag P.R."/>
            <person name="Tan P."/>
            <person name="Li Q."/>
            <person name="Min J."/>
            <person name="Yang Y."/>
            <person name="Wang X."/>
            <person name="Fang X."/>
            <person name="Hall R.S."/>
            <person name="Hofmann A."/>
            <person name="Sternberg P.W."/>
            <person name="Jex A.R."/>
            <person name="Gasser R.B."/>
        </authorList>
    </citation>
    <scope>NUCLEOTIDE SEQUENCE [LARGE SCALE GENOMIC DNA]</scope>
    <source>
        <strain evidence="3">PN_DK_2014</strain>
    </source>
</reference>
<keyword evidence="2" id="KW-0472">Membrane</keyword>
<feature type="compositionally biased region" description="Basic and acidic residues" evidence="1">
    <location>
        <begin position="162"/>
        <end position="180"/>
    </location>
</feature>
<evidence type="ECO:0000256" key="1">
    <source>
        <dbReference type="SAM" id="MobiDB-lite"/>
    </source>
</evidence>
<name>A0A0B2UZX0_TOXCA</name>
<dbReference type="Proteomes" id="UP000031036">
    <property type="component" value="Unassembled WGS sequence"/>
</dbReference>
<dbReference type="OrthoDB" id="5838366at2759"/>
<keyword evidence="4" id="KW-1185">Reference proteome</keyword>
<feature type="region of interest" description="Disordered" evidence="1">
    <location>
        <begin position="221"/>
        <end position="245"/>
    </location>
</feature>
<feature type="compositionally biased region" description="Basic and acidic residues" evidence="1">
    <location>
        <begin position="33"/>
        <end position="52"/>
    </location>
</feature>
<evidence type="ECO:0000313" key="3">
    <source>
        <dbReference type="EMBL" id="KHN74642.1"/>
    </source>
</evidence>
<feature type="region of interest" description="Disordered" evidence="1">
    <location>
        <begin position="98"/>
        <end position="117"/>
    </location>
</feature>